<keyword evidence="1" id="KW-0378">Hydrolase</keyword>
<dbReference type="PRINTS" id="PR00502">
    <property type="entry name" value="NUDIXFAMILY"/>
</dbReference>
<dbReference type="AlphaFoldDB" id="A0A382B2I4"/>
<dbReference type="PANTHER" id="PTHR11839">
    <property type="entry name" value="UDP/ADP-SUGAR PYROPHOSPHATASE"/>
    <property type="match status" value="1"/>
</dbReference>
<evidence type="ECO:0000259" key="2">
    <source>
        <dbReference type="PROSITE" id="PS51462"/>
    </source>
</evidence>
<dbReference type="PANTHER" id="PTHR11839:SF1">
    <property type="entry name" value="ADP-SUGAR PYROPHOSPHATASE"/>
    <property type="match status" value="1"/>
</dbReference>
<dbReference type="InterPro" id="IPR020476">
    <property type="entry name" value="Nudix_hydrolase"/>
</dbReference>
<feature type="non-terminal residue" evidence="3">
    <location>
        <position position="1"/>
    </location>
</feature>
<dbReference type="InterPro" id="IPR015797">
    <property type="entry name" value="NUDIX_hydrolase-like_dom_sf"/>
</dbReference>
<dbReference type="GO" id="GO:0016462">
    <property type="term" value="F:pyrophosphatase activity"/>
    <property type="evidence" value="ECO:0007669"/>
    <property type="project" value="UniProtKB-ARBA"/>
</dbReference>
<reference evidence="3" key="1">
    <citation type="submission" date="2018-05" db="EMBL/GenBank/DDBJ databases">
        <authorList>
            <person name="Lanie J.A."/>
            <person name="Ng W.-L."/>
            <person name="Kazmierczak K.M."/>
            <person name="Andrzejewski T.M."/>
            <person name="Davidsen T.M."/>
            <person name="Wayne K.J."/>
            <person name="Tettelin H."/>
            <person name="Glass J.I."/>
            <person name="Rusch D."/>
            <person name="Podicherti R."/>
            <person name="Tsui H.-C.T."/>
            <person name="Winkler M.E."/>
        </authorList>
    </citation>
    <scope>NUCLEOTIDE SEQUENCE</scope>
</reference>
<feature type="non-terminal residue" evidence="3">
    <location>
        <position position="87"/>
    </location>
</feature>
<name>A0A382B2I4_9ZZZZ</name>
<dbReference type="CDD" id="cd03424">
    <property type="entry name" value="NUDIX_ADPRase_Nudt5_UGPPase_Nudt14"/>
    <property type="match status" value="1"/>
</dbReference>
<dbReference type="InterPro" id="IPR020084">
    <property type="entry name" value="NUDIX_hydrolase_CS"/>
</dbReference>
<accession>A0A382B2I4</accession>
<dbReference type="SUPFAM" id="SSF55811">
    <property type="entry name" value="Nudix"/>
    <property type="match status" value="1"/>
</dbReference>
<gene>
    <name evidence="3" type="ORF">METZ01_LOCUS160849</name>
</gene>
<dbReference type="GO" id="GO:0006753">
    <property type="term" value="P:nucleoside phosphate metabolic process"/>
    <property type="evidence" value="ECO:0007669"/>
    <property type="project" value="TreeGrafter"/>
</dbReference>
<dbReference type="InterPro" id="IPR000086">
    <property type="entry name" value="NUDIX_hydrolase_dom"/>
</dbReference>
<dbReference type="Pfam" id="PF00293">
    <property type="entry name" value="NUDIX"/>
    <property type="match status" value="1"/>
</dbReference>
<organism evidence="3">
    <name type="scientific">marine metagenome</name>
    <dbReference type="NCBI Taxonomy" id="408172"/>
    <lineage>
        <taxon>unclassified sequences</taxon>
        <taxon>metagenomes</taxon>
        <taxon>ecological metagenomes</taxon>
    </lineage>
</organism>
<protein>
    <recommendedName>
        <fullName evidence="2">Nudix hydrolase domain-containing protein</fullName>
    </recommendedName>
</protein>
<proteinExistence type="predicted"/>
<sequence>VRSDRRTSPRTGKEHEFFVIESVDWCNVIALTPDNQLVMVEQYRQGTNLIELELPGGMIDPGEGPLETAARELREETGYAGDIPESG</sequence>
<evidence type="ECO:0000256" key="1">
    <source>
        <dbReference type="ARBA" id="ARBA00022801"/>
    </source>
</evidence>
<dbReference type="EMBL" id="UINC01027919">
    <property type="protein sequence ID" value="SVB07995.1"/>
    <property type="molecule type" value="Genomic_DNA"/>
</dbReference>
<dbReference type="GO" id="GO:0019693">
    <property type="term" value="P:ribose phosphate metabolic process"/>
    <property type="evidence" value="ECO:0007669"/>
    <property type="project" value="TreeGrafter"/>
</dbReference>
<dbReference type="PROSITE" id="PS00893">
    <property type="entry name" value="NUDIX_BOX"/>
    <property type="match status" value="1"/>
</dbReference>
<dbReference type="Gene3D" id="3.90.79.10">
    <property type="entry name" value="Nucleoside Triphosphate Pyrophosphohydrolase"/>
    <property type="match status" value="1"/>
</dbReference>
<feature type="domain" description="Nudix hydrolase" evidence="2">
    <location>
        <begin position="21"/>
        <end position="87"/>
    </location>
</feature>
<evidence type="ECO:0000313" key="3">
    <source>
        <dbReference type="EMBL" id="SVB07995.1"/>
    </source>
</evidence>
<dbReference type="PROSITE" id="PS51462">
    <property type="entry name" value="NUDIX"/>
    <property type="match status" value="1"/>
</dbReference>